<feature type="transmembrane region" description="Helical" evidence="2">
    <location>
        <begin position="91"/>
        <end position="111"/>
    </location>
</feature>
<accession>A0ABN2JC27</accession>
<proteinExistence type="predicted"/>
<name>A0ABN2JC27_9MICO</name>
<dbReference type="EMBL" id="BAAAPM010000003">
    <property type="protein sequence ID" value="GAA1722243.1"/>
    <property type="molecule type" value="Genomic_DNA"/>
</dbReference>
<evidence type="ECO:0000256" key="2">
    <source>
        <dbReference type="SAM" id="Phobius"/>
    </source>
</evidence>
<feature type="region of interest" description="Disordered" evidence="1">
    <location>
        <begin position="1"/>
        <end position="56"/>
    </location>
</feature>
<protein>
    <recommendedName>
        <fullName evidence="5">DUF4190 domain-containing protein</fullName>
    </recommendedName>
</protein>
<dbReference type="Proteomes" id="UP001501138">
    <property type="component" value="Unassembled WGS sequence"/>
</dbReference>
<evidence type="ECO:0000256" key="1">
    <source>
        <dbReference type="SAM" id="MobiDB-lite"/>
    </source>
</evidence>
<comment type="caution">
    <text evidence="3">The sequence shown here is derived from an EMBL/GenBank/DDBJ whole genome shotgun (WGS) entry which is preliminary data.</text>
</comment>
<feature type="compositionally biased region" description="Low complexity" evidence="1">
    <location>
        <begin position="30"/>
        <end position="40"/>
    </location>
</feature>
<evidence type="ECO:0008006" key="5">
    <source>
        <dbReference type="Google" id="ProtNLM"/>
    </source>
</evidence>
<keyword evidence="2" id="KW-0812">Transmembrane</keyword>
<dbReference type="RefSeq" id="WP_344247653.1">
    <property type="nucleotide sequence ID" value="NZ_BAAAPM010000003.1"/>
</dbReference>
<keyword evidence="2" id="KW-1133">Transmembrane helix</keyword>
<organism evidence="3 4">
    <name type="scientific">Isoptericola hypogeus</name>
    <dbReference type="NCBI Taxonomy" id="300179"/>
    <lineage>
        <taxon>Bacteria</taxon>
        <taxon>Bacillati</taxon>
        <taxon>Actinomycetota</taxon>
        <taxon>Actinomycetes</taxon>
        <taxon>Micrococcales</taxon>
        <taxon>Promicromonosporaceae</taxon>
        <taxon>Isoptericola</taxon>
    </lineage>
</organism>
<keyword evidence="2" id="KW-0472">Membrane</keyword>
<feature type="compositionally biased region" description="Pro residues" evidence="1">
    <location>
        <begin position="15"/>
        <end position="29"/>
    </location>
</feature>
<sequence length="173" mass="18054">MSDPYQPGQTSPTAGAPPPGGTTPDPQPGYTPSGYGYGPAPTSPQDPYPQAAFPQGTPAQGAYPQHTYPPYPQGQAYPYPGYAPEPPGRTLGIVGFILAFLVAPAGIVVSAMGKSQSKKAGVPNPLATWGLWLSIVFTSLWVLYVLFFVMLFAIGISGGAATYSDYPTELTVL</sequence>
<reference evidence="3 4" key="1">
    <citation type="journal article" date="2019" name="Int. J. Syst. Evol. Microbiol.">
        <title>The Global Catalogue of Microorganisms (GCM) 10K type strain sequencing project: providing services to taxonomists for standard genome sequencing and annotation.</title>
        <authorList>
            <consortium name="The Broad Institute Genomics Platform"/>
            <consortium name="The Broad Institute Genome Sequencing Center for Infectious Disease"/>
            <person name="Wu L."/>
            <person name="Ma J."/>
        </authorList>
    </citation>
    <scope>NUCLEOTIDE SEQUENCE [LARGE SCALE GENOMIC DNA]</scope>
    <source>
        <strain evidence="3 4">JCM 15589</strain>
    </source>
</reference>
<feature type="transmembrane region" description="Helical" evidence="2">
    <location>
        <begin position="131"/>
        <end position="154"/>
    </location>
</feature>
<keyword evidence="4" id="KW-1185">Reference proteome</keyword>
<evidence type="ECO:0000313" key="4">
    <source>
        <dbReference type="Proteomes" id="UP001501138"/>
    </source>
</evidence>
<gene>
    <name evidence="3" type="ORF">GCM10009809_17400</name>
</gene>
<evidence type="ECO:0000313" key="3">
    <source>
        <dbReference type="EMBL" id="GAA1722243.1"/>
    </source>
</evidence>